<accession>A0A143PLW6</accession>
<keyword evidence="2" id="KW-0472">Membrane</keyword>
<organism evidence="3 4">
    <name type="scientific">Luteitalea pratensis</name>
    <dbReference type="NCBI Taxonomy" id="1855912"/>
    <lineage>
        <taxon>Bacteria</taxon>
        <taxon>Pseudomonadati</taxon>
        <taxon>Acidobacteriota</taxon>
        <taxon>Vicinamibacteria</taxon>
        <taxon>Vicinamibacterales</taxon>
        <taxon>Vicinamibacteraceae</taxon>
        <taxon>Luteitalea</taxon>
    </lineage>
</organism>
<gene>
    <name evidence="3" type="ORF">LuPra_02796</name>
</gene>
<sequence length="429" mass="45722">MPAMHCRSVFGHAAASFEDVRASVGVPRTASVRQMADLYVREVVFDEPIVTSDGVALGGHHRVTIQRDGRYRYQGHFRATGFPSFDVAILTTVGYTIPIPGVPTPAAAQVAFAAQGRVHGTNEAGDREHTWDTEGVAPLLAAEWQGVRRGQLNRHLEFDTDWFGPAGDVVGFLAQVVALGATFGAAGVAIVIVGEAADLLDVEQIVLPGIVGVVFAGGAAYVLGPSALIPGFIVGAAVTAALITQRPIFPHEEAFAIEVFGPTLPFDRIRLTNLVGFGDRPFTAPGPGGVILVNLGKGFDNPTTYSGKGGDEEGLSAPGQLFIHELTHAWQIANESFTPEYYCRAVATSTGTLGGDMSTYGYGPAGPSWGSFGTEQQGSIVDQWFAGSTDPDERSQQQRPYRAKDDDEQGAAQNPYYRYIRDNIRARVA</sequence>
<dbReference type="OrthoDB" id="4317910at2"/>
<reference evidence="4" key="2">
    <citation type="submission" date="2016-04" db="EMBL/GenBank/DDBJ databases">
        <title>First Complete Genome Sequence of a Subdivision 6 Acidobacterium.</title>
        <authorList>
            <person name="Huang S."/>
            <person name="Vieira S."/>
            <person name="Bunk B."/>
            <person name="Riedel T."/>
            <person name="Sproeer C."/>
            <person name="Overmann J."/>
        </authorList>
    </citation>
    <scope>NUCLEOTIDE SEQUENCE [LARGE SCALE GENOMIC DNA]</scope>
    <source>
        <strain evidence="4">DSM 100886 HEG_-6_39</strain>
    </source>
</reference>
<name>A0A143PLW6_LUTPR</name>
<dbReference type="KEGG" id="abac:LuPra_02796"/>
<protein>
    <submittedName>
        <fullName evidence="3">Uncharacterized protein</fullName>
    </submittedName>
</protein>
<dbReference type="EMBL" id="CP015136">
    <property type="protein sequence ID" value="AMY09577.1"/>
    <property type="molecule type" value="Genomic_DNA"/>
</dbReference>
<feature type="transmembrane region" description="Helical" evidence="2">
    <location>
        <begin position="172"/>
        <end position="193"/>
    </location>
</feature>
<reference evidence="3 4" key="1">
    <citation type="journal article" date="2016" name="Genome Announc.">
        <title>First Complete Genome Sequence of a Subdivision 6 Acidobacterium Strain.</title>
        <authorList>
            <person name="Huang S."/>
            <person name="Vieira S."/>
            <person name="Bunk B."/>
            <person name="Riedel T."/>
            <person name="Sproer C."/>
            <person name="Overmann J."/>
        </authorList>
    </citation>
    <scope>NUCLEOTIDE SEQUENCE [LARGE SCALE GENOMIC DNA]</scope>
    <source>
        <strain evidence="4">DSM 100886 HEG_-6_39</strain>
    </source>
</reference>
<feature type="region of interest" description="Disordered" evidence="1">
    <location>
        <begin position="385"/>
        <end position="416"/>
    </location>
</feature>
<keyword evidence="2" id="KW-0812">Transmembrane</keyword>
<evidence type="ECO:0000256" key="2">
    <source>
        <dbReference type="SAM" id="Phobius"/>
    </source>
</evidence>
<dbReference type="STRING" id="1855912.LuPra_02796"/>
<evidence type="ECO:0000313" key="4">
    <source>
        <dbReference type="Proteomes" id="UP000076079"/>
    </source>
</evidence>
<keyword evidence="4" id="KW-1185">Reference proteome</keyword>
<dbReference type="RefSeq" id="WP_157899173.1">
    <property type="nucleotide sequence ID" value="NZ_CP015136.1"/>
</dbReference>
<dbReference type="AlphaFoldDB" id="A0A143PLW6"/>
<dbReference type="Proteomes" id="UP000076079">
    <property type="component" value="Chromosome"/>
</dbReference>
<evidence type="ECO:0000256" key="1">
    <source>
        <dbReference type="SAM" id="MobiDB-lite"/>
    </source>
</evidence>
<evidence type="ECO:0000313" key="3">
    <source>
        <dbReference type="EMBL" id="AMY09577.1"/>
    </source>
</evidence>
<feature type="transmembrane region" description="Helical" evidence="2">
    <location>
        <begin position="205"/>
        <end position="222"/>
    </location>
</feature>
<proteinExistence type="predicted"/>
<keyword evidence="2" id="KW-1133">Transmembrane helix</keyword>